<dbReference type="Proteomes" id="UP000018817">
    <property type="component" value="Unassembled WGS sequence"/>
</dbReference>
<proteinExistence type="predicted"/>
<reference evidence="2" key="1">
    <citation type="submission" date="2011-12" db="EMBL/GenBank/DDBJ databases">
        <authorList>
            <consortium name="The Broad Institute Genome Sequencing Platform"/>
            <person name="Russ C."/>
            <person name="Tyler B."/>
            <person name="Panabieres F."/>
            <person name="Shan W."/>
            <person name="Tripathy S."/>
            <person name="Grunwald N."/>
            <person name="Machado M."/>
            <person name="Young S.K."/>
            <person name="Zeng Q."/>
            <person name="Gargeya S."/>
            <person name="Fitzgerald M."/>
            <person name="Haas B."/>
            <person name="Abouelleil A."/>
            <person name="Alvarado L."/>
            <person name="Arachchi H.M."/>
            <person name="Berlin A."/>
            <person name="Chapman S.B."/>
            <person name="Gearin G."/>
            <person name="Goldberg J."/>
            <person name="Griggs A."/>
            <person name="Gujja S."/>
            <person name="Hansen M."/>
            <person name="Heiman D."/>
            <person name="Howarth C."/>
            <person name="Larimer J."/>
            <person name="Lui A."/>
            <person name="MacDonald P.J.P."/>
            <person name="McCowen C."/>
            <person name="Montmayeur A."/>
            <person name="Murphy C."/>
            <person name="Neiman D."/>
            <person name="Pearson M."/>
            <person name="Priest M."/>
            <person name="Roberts A."/>
            <person name="Saif S."/>
            <person name="Shea T."/>
            <person name="Sisk P."/>
            <person name="Stolte C."/>
            <person name="Sykes S."/>
            <person name="Wortman J."/>
            <person name="Nusbaum C."/>
            <person name="Birren B."/>
        </authorList>
    </citation>
    <scope>NUCLEOTIDE SEQUENCE [LARGE SCALE GENOMIC DNA]</scope>
    <source>
        <strain evidence="2">INRA-310</strain>
    </source>
</reference>
<dbReference type="VEuPathDB" id="FungiDB:PPTG_03294"/>
<organism evidence="1 2">
    <name type="scientific">Phytophthora nicotianae (strain INRA-310)</name>
    <name type="common">Phytophthora parasitica</name>
    <dbReference type="NCBI Taxonomy" id="761204"/>
    <lineage>
        <taxon>Eukaryota</taxon>
        <taxon>Sar</taxon>
        <taxon>Stramenopiles</taxon>
        <taxon>Oomycota</taxon>
        <taxon>Peronosporomycetes</taxon>
        <taxon>Peronosporales</taxon>
        <taxon>Peronosporaceae</taxon>
        <taxon>Phytophthora</taxon>
    </lineage>
</organism>
<evidence type="ECO:0000313" key="1">
    <source>
        <dbReference type="EMBL" id="ETN20255.1"/>
    </source>
</evidence>
<accession>W2R6W6</accession>
<dbReference type="AlphaFoldDB" id="W2R6W6"/>
<protein>
    <submittedName>
        <fullName evidence="1">Uncharacterized protein</fullName>
    </submittedName>
</protein>
<reference evidence="1 2" key="2">
    <citation type="submission" date="2013-11" db="EMBL/GenBank/DDBJ databases">
        <title>The Genome Sequence of Phytophthora parasitica INRA-310.</title>
        <authorList>
            <consortium name="The Broad Institute Genomics Platform"/>
            <person name="Russ C."/>
            <person name="Tyler B."/>
            <person name="Panabieres F."/>
            <person name="Shan W."/>
            <person name="Tripathy S."/>
            <person name="Grunwald N."/>
            <person name="Machado M."/>
            <person name="Johnson C.S."/>
            <person name="Arredondo F."/>
            <person name="Hong C."/>
            <person name="Coffey M."/>
            <person name="Young S.K."/>
            <person name="Zeng Q."/>
            <person name="Gargeya S."/>
            <person name="Fitzgerald M."/>
            <person name="Abouelleil A."/>
            <person name="Alvarado L."/>
            <person name="Chapman S.B."/>
            <person name="Gainer-Dewar J."/>
            <person name="Goldberg J."/>
            <person name="Griggs A."/>
            <person name="Gujja S."/>
            <person name="Hansen M."/>
            <person name="Howarth C."/>
            <person name="Imamovic A."/>
            <person name="Ireland A."/>
            <person name="Larimer J."/>
            <person name="McCowan C."/>
            <person name="Murphy C."/>
            <person name="Pearson M."/>
            <person name="Poon T.W."/>
            <person name="Priest M."/>
            <person name="Roberts A."/>
            <person name="Saif S."/>
            <person name="Shea T."/>
            <person name="Sykes S."/>
            <person name="Wortman J."/>
            <person name="Nusbaum C."/>
            <person name="Birren B."/>
        </authorList>
    </citation>
    <scope>NUCLEOTIDE SEQUENCE [LARGE SCALE GENOMIC DNA]</scope>
    <source>
        <strain evidence="1 2">INRA-310</strain>
    </source>
</reference>
<dbReference type="RefSeq" id="XP_008894218.1">
    <property type="nucleotide sequence ID" value="XM_008895970.1"/>
</dbReference>
<dbReference type="EMBL" id="KI669564">
    <property type="protein sequence ID" value="ETN20255.1"/>
    <property type="molecule type" value="Genomic_DNA"/>
</dbReference>
<dbReference type="GeneID" id="20173475"/>
<gene>
    <name evidence="1" type="ORF">PPTG_03294</name>
</gene>
<evidence type="ECO:0000313" key="2">
    <source>
        <dbReference type="Proteomes" id="UP000018817"/>
    </source>
</evidence>
<sequence>MKLWRQLSVRSSQDDFENFHEDSMCCSAVFLKRDFDICREATTTSAAFASFVGSKPTELVEHLVRYHASTYEDEFSSVQRRKGSLDLYIKGDDFSCNVYYWLDWIIMENRELGICEKIKTRKYTNLKPLSVNTLNKYMIELETVVQASIKTQLE</sequence>
<name>W2R6W6_PHYN3</name>